<keyword evidence="3" id="KW-1185">Reference proteome</keyword>
<proteinExistence type="predicted"/>
<dbReference type="Proteomes" id="UP000023152">
    <property type="component" value="Unassembled WGS sequence"/>
</dbReference>
<accession>X6M4A0</accession>
<evidence type="ECO:0000256" key="1">
    <source>
        <dbReference type="SAM" id="Phobius"/>
    </source>
</evidence>
<dbReference type="EMBL" id="ASPP01025009">
    <property type="protein sequence ID" value="ETO08431.1"/>
    <property type="molecule type" value="Genomic_DNA"/>
</dbReference>
<evidence type="ECO:0000313" key="2">
    <source>
        <dbReference type="EMBL" id="ETO08431.1"/>
    </source>
</evidence>
<reference evidence="2 3" key="1">
    <citation type="journal article" date="2013" name="Curr. Biol.">
        <title>The Genome of the Foraminiferan Reticulomyxa filosa.</title>
        <authorList>
            <person name="Glockner G."/>
            <person name="Hulsmann N."/>
            <person name="Schleicher M."/>
            <person name="Noegel A.A."/>
            <person name="Eichinger L."/>
            <person name="Gallinger C."/>
            <person name="Pawlowski J."/>
            <person name="Sierra R."/>
            <person name="Euteneuer U."/>
            <person name="Pillet L."/>
            <person name="Moustafa A."/>
            <person name="Platzer M."/>
            <person name="Groth M."/>
            <person name="Szafranski K."/>
            <person name="Schliwa M."/>
        </authorList>
    </citation>
    <scope>NUCLEOTIDE SEQUENCE [LARGE SCALE GENOMIC DNA]</scope>
</reference>
<evidence type="ECO:0008006" key="4">
    <source>
        <dbReference type="Google" id="ProtNLM"/>
    </source>
</evidence>
<dbReference type="AlphaFoldDB" id="X6M4A0"/>
<comment type="caution">
    <text evidence="2">The sequence shown here is derived from an EMBL/GenBank/DDBJ whole genome shotgun (WGS) entry which is preliminary data.</text>
</comment>
<sequence>MNDSVQYAWQNMYRIGTVFHAILKSNMQFFKSLTATTTMTTTTTTTTLAQDQDKDKDKDKDALPLEQWKDIAGHNLLHVACAYNNAEFIKEYVHLFDPNQPDPNGWSPMRIACDVSFCLFTHTHTHIHIYICIYIAYNILHLVFFFEKKKKKKKRTRRSFARTLAMQ</sequence>
<organism evidence="2 3">
    <name type="scientific">Reticulomyxa filosa</name>
    <dbReference type="NCBI Taxonomy" id="46433"/>
    <lineage>
        <taxon>Eukaryota</taxon>
        <taxon>Sar</taxon>
        <taxon>Rhizaria</taxon>
        <taxon>Retaria</taxon>
        <taxon>Foraminifera</taxon>
        <taxon>Monothalamids</taxon>
        <taxon>Reticulomyxidae</taxon>
        <taxon>Reticulomyxa</taxon>
    </lineage>
</organism>
<evidence type="ECO:0000313" key="3">
    <source>
        <dbReference type="Proteomes" id="UP000023152"/>
    </source>
</evidence>
<feature type="transmembrane region" description="Helical" evidence="1">
    <location>
        <begin position="127"/>
        <end position="146"/>
    </location>
</feature>
<gene>
    <name evidence="2" type="ORF">RFI_28956</name>
</gene>
<keyword evidence="1" id="KW-0812">Transmembrane</keyword>
<keyword evidence="1" id="KW-0472">Membrane</keyword>
<dbReference type="Gene3D" id="1.25.40.20">
    <property type="entry name" value="Ankyrin repeat-containing domain"/>
    <property type="match status" value="1"/>
</dbReference>
<dbReference type="InterPro" id="IPR036770">
    <property type="entry name" value="Ankyrin_rpt-contain_sf"/>
</dbReference>
<dbReference type="SUPFAM" id="SSF48403">
    <property type="entry name" value="Ankyrin repeat"/>
    <property type="match status" value="1"/>
</dbReference>
<protein>
    <recommendedName>
        <fullName evidence="4">Ankyrin repeat protein</fullName>
    </recommendedName>
</protein>
<keyword evidence="1" id="KW-1133">Transmembrane helix</keyword>
<name>X6M4A0_RETFI</name>